<reference evidence="7 8" key="1">
    <citation type="submission" date="2016-10" db="EMBL/GenBank/DDBJ databases">
        <authorList>
            <person name="de Groot N.N."/>
        </authorList>
    </citation>
    <scope>NUCLEOTIDE SEQUENCE [LARGE SCALE GENOMIC DNA]</scope>
    <source>
        <strain evidence="7 8">NLAE-zl-C500</strain>
    </source>
</reference>
<dbReference type="Pfam" id="PF14509">
    <property type="entry name" value="GH97_C"/>
    <property type="match status" value="1"/>
</dbReference>
<dbReference type="InterPro" id="IPR019563">
    <property type="entry name" value="GH97_catalytic"/>
</dbReference>
<dbReference type="EMBL" id="FMYE01000048">
    <property type="protein sequence ID" value="SDB78714.1"/>
    <property type="molecule type" value="Genomic_DNA"/>
</dbReference>
<dbReference type="InterPro" id="IPR017853">
    <property type="entry name" value="GH"/>
</dbReference>
<dbReference type="RefSeq" id="WP_074559378.1">
    <property type="nucleotide sequence ID" value="NZ_FMYE01000048.1"/>
</dbReference>
<protein>
    <submittedName>
        <fullName evidence="7">Alpha-glucosidase</fullName>
    </submittedName>
</protein>
<keyword evidence="3" id="KW-0106">Calcium</keyword>
<dbReference type="Gene3D" id="2.70.98.10">
    <property type="match status" value="1"/>
</dbReference>
<sequence>MNRLTALRKVFYIVGITSFLSACNQTDNLVLKSPDGKIQLTVTENDNTISYAVNKENETMILPSKLGFILEHGDSLNHFVIKGTERSSLDETWEQPWGESRYVRNHYNELKVLLQEVAGKRKLNVIFRLFNDGIGYRYEFPQQESMDSLVIMSEATEFKMPRIHKAWWIPASDPYYECIATFSSINELDTVRTPLTMETAEGKYLAIHEANLTDYPKMNLTVKDSATLCASLVPWSNGVAAYIKAPFVTPWRTVVIGDKPGDLVTSYLMLNLNEPSKIKDTSWIKPGKYIGIWWEMHLGKGTWYYGPQHSATTANTKKYIDFASENGISGVLAEGWNVGWEGNWMKHGDSLDFTKPYPDFDIKAITDYAREKGVELIGHHETAAATRNYENQLDKAFAFYQQYGVHVVKTGYVNRLMDFKEAHDGQYGVRHYRKVIETAAKYQIAIDNHEPVMPTGIERTWPNLMTQEGVRGQEHNAWSPDGGNPPEHTTVIPFTRGLAGPMDFTFGTFNFTNEAYPGTRVNTTLCKQLALFVVIYSPLQMASDLPENYKGIKAFDFIKDVPTDWDKTYVVDAKIGDYSVFARKDRNTSDWYVGCITDENARELDAPLSFLDADAKYTAQIYADGDDAEWKTNPTSFKYEEKIVTASDTLHVKLATSGGCAIRFIKQ</sequence>
<dbReference type="Pfam" id="PF10566">
    <property type="entry name" value="Glyco_hydro_97"/>
    <property type="match status" value="1"/>
</dbReference>
<evidence type="ECO:0000259" key="5">
    <source>
        <dbReference type="Pfam" id="PF14508"/>
    </source>
</evidence>
<feature type="domain" description="Glycosyl-hydrolase 97 N-terminal" evidence="5">
    <location>
        <begin position="31"/>
        <end position="275"/>
    </location>
</feature>
<dbReference type="GO" id="GO:0030246">
    <property type="term" value="F:carbohydrate binding"/>
    <property type="evidence" value="ECO:0007669"/>
    <property type="project" value="InterPro"/>
</dbReference>
<feature type="domain" description="Glycosyl-hydrolase 97 catalytic" evidence="4">
    <location>
        <begin position="293"/>
        <end position="470"/>
    </location>
</feature>
<evidence type="ECO:0000256" key="3">
    <source>
        <dbReference type="ARBA" id="ARBA00022837"/>
    </source>
</evidence>
<comment type="subunit">
    <text evidence="2">Monomer.</text>
</comment>
<evidence type="ECO:0000256" key="1">
    <source>
        <dbReference type="ARBA" id="ARBA00001913"/>
    </source>
</evidence>
<dbReference type="PANTHER" id="PTHR35803">
    <property type="entry name" value="GLUCAN 1,4-ALPHA-GLUCOSIDASE SUSB-RELATED"/>
    <property type="match status" value="1"/>
</dbReference>
<organism evidence="7 8">
    <name type="scientific">Bacteroides ovatus</name>
    <dbReference type="NCBI Taxonomy" id="28116"/>
    <lineage>
        <taxon>Bacteria</taxon>
        <taxon>Pseudomonadati</taxon>
        <taxon>Bacteroidota</taxon>
        <taxon>Bacteroidia</taxon>
        <taxon>Bacteroidales</taxon>
        <taxon>Bacteroidaceae</taxon>
        <taxon>Bacteroides</taxon>
    </lineage>
</organism>
<dbReference type="Pfam" id="PF14508">
    <property type="entry name" value="GH97_N"/>
    <property type="match status" value="1"/>
</dbReference>
<gene>
    <name evidence="7" type="ORF">SAMN05192581_104813</name>
</gene>
<evidence type="ECO:0000313" key="7">
    <source>
        <dbReference type="EMBL" id="SDB78714.1"/>
    </source>
</evidence>
<dbReference type="Gene3D" id="3.20.20.70">
    <property type="entry name" value="Aldolase class I"/>
    <property type="match status" value="1"/>
</dbReference>
<evidence type="ECO:0000256" key="2">
    <source>
        <dbReference type="ARBA" id="ARBA00011245"/>
    </source>
</evidence>
<name>A0A1G6G9Q0_BACOV</name>
<proteinExistence type="predicted"/>
<dbReference type="PROSITE" id="PS51257">
    <property type="entry name" value="PROKAR_LIPOPROTEIN"/>
    <property type="match status" value="1"/>
</dbReference>
<dbReference type="AlphaFoldDB" id="A0A1G6G9Q0"/>
<dbReference type="InterPro" id="IPR014718">
    <property type="entry name" value="GH-type_carb-bd"/>
</dbReference>
<dbReference type="InterPro" id="IPR029486">
    <property type="entry name" value="GH97_N"/>
</dbReference>
<dbReference type="Proteomes" id="UP000183670">
    <property type="component" value="Unassembled WGS sequence"/>
</dbReference>
<evidence type="ECO:0000259" key="6">
    <source>
        <dbReference type="Pfam" id="PF14509"/>
    </source>
</evidence>
<comment type="cofactor">
    <cofactor evidence="1">
        <name>Ca(2+)</name>
        <dbReference type="ChEBI" id="CHEBI:29108"/>
    </cofactor>
</comment>
<accession>A0A1G6G9Q0</accession>
<feature type="domain" description="Glycosyl-hydrolase 97 C-terminal oligomerisation" evidence="6">
    <location>
        <begin position="564"/>
        <end position="664"/>
    </location>
</feature>
<dbReference type="InterPro" id="IPR029483">
    <property type="entry name" value="GH97_C"/>
</dbReference>
<evidence type="ECO:0000259" key="4">
    <source>
        <dbReference type="Pfam" id="PF10566"/>
    </source>
</evidence>
<evidence type="ECO:0000313" key="8">
    <source>
        <dbReference type="Proteomes" id="UP000183670"/>
    </source>
</evidence>
<dbReference type="SUPFAM" id="SSF51445">
    <property type="entry name" value="(Trans)glycosidases"/>
    <property type="match status" value="1"/>
</dbReference>
<dbReference type="InterPro" id="IPR052720">
    <property type="entry name" value="Glycosyl_hydrolase_97"/>
</dbReference>
<dbReference type="PANTHER" id="PTHR35803:SF1">
    <property type="entry name" value="GLUCAN 1,4-ALPHA-GLUCOSIDASE SUSB"/>
    <property type="match status" value="1"/>
</dbReference>
<dbReference type="InterPro" id="IPR013785">
    <property type="entry name" value="Aldolase_TIM"/>
</dbReference>